<protein>
    <submittedName>
        <fullName evidence="11">MotA/TolQ/ExbB proton channel family protein</fullName>
    </submittedName>
</protein>
<dbReference type="EMBL" id="CP053586">
    <property type="protein sequence ID" value="WNZ26315.1"/>
    <property type="molecule type" value="Genomic_DNA"/>
</dbReference>
<dbReference type="Pfam" id="PF01618">
    <property type="entry name" value="MotA_ExbB"/>
    <property type="match status" value="1"/>
</dbReference>
<keyword evidence="7 9" id="KW-0472">Membrane</keyword>
<feature type="domain" description="MotA/TolQ/ExbB proton channel" evidence="10">
    <location>
        <begin position="70"/>
        <end position="190"/>
    </location>
</feature>
<feature type="transmembrane region" description="Helical" evidence="9">
    <location>
        <begin position="6"/>
        <end position="34"/>
    </location>
</feature>
<organism evidence="11">
    <name type="scientific">Leptolyngbya sp. NK1-12</name>
    <dbReference type="NCBI Taxonomy" id="2547451"/>
    <lineage>
        <taxon>Bacteria</taxon>
        <taxon>Bacillati</taxon>
        <taxon>Cyanobacteriota</taxon>
        <taxon>Cyanophyceae</taxon>
        <taxon>Leptolyngbyales</taxon>
        <taxon>Leptolyngbyaceae</taxon>
        <taxon>Leptolyngbya group</taxon>
        <taxon>Leptolyngbya</taxon>
    </lineage>
</organism>
<dbReference type="PANTHER" id="PTHR30625:SF15">
    <property type="entry name" value="BIOPOLYMER TRANSPORT PROTEIN EXBB"/>
    <property type="match status" value="1"/>
</dbReference>
<evidence type="ECO:0000256" key="9">
    <source>
        <dbReference type="SAM" id="Phobius"/>
    </source>
</evidence>
<feature type="transmembrane region" description="Helical" evidence="9">
    <location>
        <begin position="111"/>
        <end position="132"/>
    </location>
</feature>
<accession>A0AA96WKF7</accession>
<evidence type="ECO:0000313" key="11">
    <source>
        <dbReference type="EMBL" id="WNZ26315.1"/>
    </source>
</evidence>
<evidence type="ECO:0000256" key="3">
    <source>
        <dbReference type="ARBA" id="ARBA00022475"/>
    </source>
</evidence>
<keyword evidence="5 8" id="KW-0653">Protein transport</keyword>
<evidence type="ECO:0000256" key="6">
    <source>
        <dbReference type="ARBA" id="ARBA00022989"/>
    </source>
</evidence>
<evidence type="ECO:0000256" key="4">
    <source>
        <dbReference type="ARBA" id="ARBA00022692"/>
    </source>
</evidence>
<evidence type="ECO:0000259" key="10">
    <source>
        <dbReference type="Pfam" id="PF01618"/>
    </source>
</evidence>
<keyword evidence="2 8" id="KW-0813">Transport</keyword>
<proteinExistence type="inferred from homology"/>
<comment type="similarity">
    <text evidence="8">Belongs to the exbB/tolQ family.</text>
</comment>
<comment type="subcellular location">
    <subcellularLocation>
        <location evidence="1">Cell membrane</location>
        <topology evidence="1">Multi-pass membrane protein</topology>
    </subcellularLocation>
    <subcellularLocation>
        <location evidence="8">Membrane</location>
        <topology evidence="8">Multi-pass membrane protein</topology>
    </subcellularLocation>
</comment>
<feature type="transmembrane region" description="Helical" evidence="9">
    <location>
        <begin position="158"/>
        <end position="183"/>
    </location>
</feature>
<reference evidence="11" key="1">
    <citation type="submission" date="2020-05" db="EMBL/GenBank/DDBJ databases">
        <authorList>
            <person name="Zhu T."/>
            <person name="Keshari N."/>
            <person name="Lu X."/>
        </authorList>
    </citation>
    <scope>NUCLEOTIDE SEQUENCE</scope>
    <source>
        <strain evidence="11">NK1-12</strain>
    </source>
</reference>
<evidence type="ECO:0000256" key="2">
    <source>
        <dbReference type="ARBA" id="ARBA00022448"/>
    </source>
</evidence>
<dbReference type="InterPro" id="IPR050790">
    <property type="entry name" value="ExbB/TolQ_transport"/>
</dbReference>
<keyword evidence="3" id="KW-1003">Cell membrane</keyword>
<dbReference type="AlphaFoldDB" id="A0AA96WKF7"/>
<dbReference type="GO" id="GO:0005886">
    <property type="term" value="C:plasma membrane"/>
    <property type="evidence" value="ECO:0007669"/>
    <property type="project" value="UniProtKB-SubCell"/>
</dbReference>
<keyword evidence="6 9" id="KW-1133">Transmembrane helix</keyword>
<name>A0AA96WKF7_9CYAN</name>
<sequence length="217" mass="23942">MRIGEIFAAGGVVMYPLLGFSILSTALIVERIAFWTRLNRRQRQVAREVLKIYQHNPEAAILQLRQAIDLPISRIFLEALTLENPSPNVFRLALEGATQAEIPILRRFSTVFDIIITASPLLGLLGTVLGLIRSFASVNLGNIGTQNAGNVTTGISEALVSTASGITVAVFTLIFATAFRGFYRRQLALIREYGSQIEMLHLARYEAEHGVKPYARS</sequence>
<evidence type="ECO:0000256" key="1">
    <source>
        <dbReference type="ARBA" id="ARBA00004651"/>
    </source>
</evidence>
<gene>
    <name evidence="11" type="ORF">HJG54_28185</name>
</gene>
<dbReference type="InterPro" id="IPR002898">
    <property type="entry name" value="MotA_ExbB_proton_chnl"/>
</dbReference>
<evidence type="ECO:0000256" key="5">
    <source>
        <dbReference type="ARBA" id="ARBA00022927"/>
    </source>
</evidence>
<evidence type="ECO:0000256" key="7">
    <source>
        <dbReference type="ARBA" id="ARBA00023136"/>
    </source>
</evidence>
<keyword evidence="4 9" id="KW-0812">Transmembrane</keyword>
<dbReference type="GO" id="GO:0017038">
    <property type="term" value="P:protein import"/>
    <property type="evidence" value="ECO:0007669"/>
    <property type="project" value="TreeGrafter"/>
</dbReference>
<dbReference type="RefSeq" id="WP_316432576.1">
    <property type="nucleotide sequence ID" value="NZ_CP053586.1"/>
</dbReference>
<evidence type="ECO:0000256" key="8">
    <source>
        <dbReference type="RuleBase" id="RU004057"/>
    </source>
</evidence>
<dbReference type="PANTHER" id="PTHR30625">
    <property type="entry name" value="PROTEIN TOLQ"/>
    <property type="match status" value="1"/>
</dbReference>